<dbReference type="AlphaFoldDB" id="A0A8E3MFV6"/>
<evidence type="ECO:0000256" key="1">
    <source>
        <dbReference type="ARBA" id="ARBA00006479"/>
    </source>
</evidence>
<sequence>MPRTKNSNLTSIQNLGEIYRLIEQFELISRIDLSKLSGFAPASITNLIRKLIDLKLVIERTAQTSLVRGRPAVGLTVSPFYWQTICGIISEQGIELFLCELNGNVVEQCFYPIEREQISQLDKVLLEKLHAFQERYQAKLSKILALSISVIGQLNRCRTGIVKLGSSKLELDLQTPLSEYFSIPILLSEYFSAWVFAESTFGSAINSNNVIFLQLDDVINMSVLSKGEVLHNEKEMRMNIDRVCLPKMSPLAEYIGQNLPKIEQQQLQHHVTYTTIYRLVDHLLPNTIPDGKKKLEYLCQQVAQNNQKAIDILYYIADNLSYILMNLVNIFSSEKIIVKAGILGEEEIFLQRLKQKLNENLLLDHHNIDIVTGHYNYSEPEVATATIKQYLYNGRLLEKII</sequence>
<proteinExistence type="inferred from homology"/>
<dbReference type="PANTHER" id="PTHR18964:SF149">
    <property type="entry name" value="BIFUNCTIONAL UDP-N-ACETYLGLUCOSAMINE 2-EPIMERASE_N-ACETYLMANNOSAMINE KINASE"/>
    <property type="match status" value="1"/>
</dbReference>
<protein>
    <submittedName>
        <fullName evidence="2">Transcriptional regulator</fullName>
    </submittedName>
</protein>
<evidence type="ECO:0000313" key="3">
    <source>
        <dbReference type="Proteomes" id="UP000955338"/>
    </source>
</evidence>
<dbReference type="InterPro" id="IPR036390">
    <property type="entry name" value="WH_DNA-bd_sf"/>
</dbReference>
<dbReference type="EMBL" id="CP022011">
    <property type="protein sequence ID" value="QDJ14546.1"/>
    <property type="molecule type" value="Genomic_DNA"/>
</dbReference>
<dbReference type="SUPFAM" id="SSF46785">
    <property type="entry name" value="Winged helix' DNA-binding domain"/>
    <property type="match status" value="1"/>
</dbReference>
<dbReference type="Pfam" id="PF00480">
    <property type="entry name" value="ROK"/>
    <property type="match status" value="2"/>
</dbReference>
<name>A0A8E3MFV6_9PAST</name>
<accession>A0A8E3MFV6</accession>
<organism evidence="2 3">
    <name type="scientific">Mergibacter septicus</name>
    <dbReference type="NCBI Taxonomy" id="221402"/>
    <lineage>
        <taxon>Bacteria</taxon>
        <taxon>Pseudomonadati</taxon>
        <taxon>Pseudomonadota</taxon>
        <taxon>Gammaproteobacteria</taxon>
        <taxon>Pasteurellales</taxon>
        <taxon>Pasteurellaceae</taxon>
        <taxon>Mergibacter</taxon>
    </lineage>
</organism>
<comment type="similarity">
    <text evidence="1">Belongs to the ROK (NagC/XylR) family.</text>
</comment>
<dbReference type="Gene3D" id="3.30.420.40">
    <property type="match status" value="2"/>
</dbReference>
<keyword evidence="3" id="KW-1185">Reference proteome</keyword>
<evidence type="ECO:0000313" key="2">
    <source>
        <dbReference type="EMBL" id="QDJ14546.1"/>
    </source>
</evidence>
<dbReference type="PANTHER" id="PTHR18964">
    <property type="entry name" value="ROK (REPRESSOR, ORF, KINASE) FAMILY"/>
    <property type="match status" value="1"/>
</dbReference>
<dbReference type="InterPro" id="IPR036388">
    <property type="entry name" value="WH-like_DNA-bd_sf"/>
</dbReference>
<gene>
    <name evidence="2" type="ORF">CEP48_03540</name>
</gene>
<dbReference type="Proteomes" id="UP000955338">
    <property type="component" value="Chromosome"/>
</dbReference>
<dbReference type="SUPFAM" id="SSF53067">
    <property type="entry name" value="Actin-like ATPase domain"/>
    <property type="match status" value="1"/>
</dbReference>
<dbReference type="InterPro" id="IPR043129">
    <property type="entry name" value="ATPase_NBD"/>
</dbReference>
<reference evidence="2" key="1">
    <citation type="submission" date="2017-06" db="EMBL/GenBank/DDBJ databases">
        <title>Genome sequencing of pathogenic and non-pathogenic strains within Bisgaard taxon 40.</title>
        <authorList>
            <person name="Ladner J.T."/>
            <person name="Lovett S.P."/>
            <person name="Koroleva G."/>
            <person name="Lorch J.M."/>
        </authorList>
    </citation>
    <scope>NUCLEOTIDE SEQUENCE</scope>
    <source>
        <strain evidence="2">27576-1-I1</strain>
    </source>
</reference>
<dbReference type="RefSeq" id="WP_261920920.1">
    <property type="nucleotide sequence ID" value="NZ_CP022011.1"/>
</dbReference>
<dbReference type="InterPro" id="IPR000600">
    <property type="entry name" value="ROK"/>
</dbReference>
<dbReference type="Gene3D" id="1.10.10.10">
    <property type="entry name" value="Winged helix-like DNA-binding domain superfamily/Winged helix DNA-binding domain"/>
    <property type="match status" value="1"/>
</dbReference>